<evidence type="ECO:0000259" key="2">
    <source>
        <dbReference type="SMART" id="SM00858"/>
    </source>
</evidence>
<dbReference type="EMBL" id="QVEP01000001">
    <property type="protein sequence ID" value="RGB82423.1"/>
    <property type="molecule type" value="Genomic_DNA"/>
</dbReference>
<dbReference type="GO" id="GO:0019698">
    <property type="term" value="P:D-galacturonate catabolic process"/>
    <property type="evidence" value="ECO:0007669"/>
    <property type="project" value="TreeGrafter"/>
</dbReference>
<name>A0A3E2TT94_9FIRM</name>
<dbReference type="CDD" id="cd11613">
    <property type="entry name" value="SAF_AH_GD"/>
    <property type="match status" value="1"/>
</dbReference>
<evidence type="ECO:0000313" key="4">
    <source>
        <dbReference type="Proteomes" id="UP000260773"/>
    </source>
</evidence>
<comment type="caution">
    <text evidence="3">The sequence shown here is derived from an EMBL/GenBank/DDBJ whole genome shotgun (WGS) entry which is preliminary data.</text>
</comment>
<dbReference type="InterPro" id="IPR013974">
    <property type="entry name" value="SAF"/>
</dbReference>
<evidence type="ECO:0000313" key="3">
    <source>
        <dbReference type="EMBL" id="RGB82423.1"/>
    </source>
</evidence>
<dbReference type="Gene3D" id="2.30.130.110">
    <property type="match status" value="1"/>
</dbReference>
<dbReference type="PANTHER" id="PTHR30536">
    <property type="entry name" value="ALTRONATE/GALACTARATE DEHYDRATASE"/>
    <property type="match status" value="1"/>
</dbReference>
<proteinExistence type="predicted"/>
<dbReference type="InterPro" id="IPR052172">
    <property type="entry name" value="UxaA_altronate/galactarate_dh"/>
</dbReference>
<dbReference type="InterPro" id="IPR044144">
    <property type="entry name" value="SAF_UxaA/GarD"/>
</dbReference>
<accession>A0A3E2TT94</accession>
<dbReference type="Proteomes" id="UP000260773">
    <property type="component" value="Unassembled WGS sequence"/>
</dbReference>
<reference evidence="3 4" key="1">
    <citation type="submission" date="2018-08" db="EMBL/GenBank/DDBJ databases">
        <title>A genome reference for cultivated species of the human gut microbiota.</title>
        <authorList>
            <person name="Zou Y."/>
            <person name="Xue W."/>
            <person name="Luo G."/>
        </authorList>
    </citation>
    <scope>NUCLEOTIDE SEQUENCE [LARGE SCALE GENOMIC DNA]</scope>
    <source>
        <strain evidence="3 4">AF45-17</strain>
    </source>
</reference>
<dbReference type="GO" id="GO:0016829">
    <property type="term" value="F:lyase activity"/>
    <property type="evidence" value="ECO:0007669"/>
    <property type="project" value="UniProtKB-KW"/>
</dbReference>
<dbReference type="PANTHER" id="PTHR30536:SF5">
    <property type="entry name" value="ALTRONATE DEHYDRATASE"/>
    <property type="match status" value="1"/>
</dbReference>
<dbReference type="GO" id="GO:0016787">
    <property type="term" value="F:hydrolase activity"/>
    <property type="evidence" value="ECO:0007669"/>
    <property type="project" value="UniProtKB-KW"/>
</dbReference>
<sequence length="97" mass="10726">MQNAMIIDGRDNVIVAIEPIAKGDTVTWMCDGKENTLTALQDITIYHKIACRDIVKGMPVIKYGEHIGIAVADIKAGEHVHIHNVEGHRENLEAKVK</sequence>
<evidence type="ECO:0000256" key="1">
    <source>
        <dbReference type="ARBA" id="ARBA00023239"/>
    </source>
</evidence>
<dbReference type="SMART" id="SM00858">
    <property type="entry name" value="SAF"/>
    <property type="match status" value="1"/>
</dbReference>
<keyword evidence="1" id="KW-0456">Lyase</keyword>
<feature type="domain" description="SAF" evidence="2">
    <location>
        <begin position="11"/>
        <end position="86"/>
    </location>
</feature>
<protein>
    <submittedName>
        <fullName evidence="3">Hydrolase</fullName>
    </submittedName>
</protein>
<dbReference type="AlphaFoldDB" id="A0A3E2TT94"/>
<keyword evidence="3" id="KW-0378">Hydrolase</keyword>
<gene>
    <name evidence="3" type="ORF">DW070_00305</name>
</gene>
<organism evidence="3 4">
    <name type="scientific">Coprococcus catus</name>
    <dbReference type="NCBI Taxonomy" id="116085"/>
    <lineage>
        <taxon>Bacteria</taxon>
        <taxon>Bacillati</taxon>
        <taxon>Bacillota</taxon>
        <taxon>Clostridia</taxon>
        <taxon>Lachnospirales</taxon>
        <taxon>Lachnospiraceae</taxon>
        <taxon>Coprococcus</taxon>
    </lineage>
</organism>
<dbReference type="Pfam" id="PF08666">
    <property type="entry name" value="SAF"/>
    <property type="match status" value="1"/>
</dbReference>